<organism evidence="5 6">
    <name type="scientific">Cirrhinus molitorella</name>
    <name type="common">mud carp</name>
    <dbReference type="NCBI Taxonomy" id="172907"/>
    <lineage>
        <taxon>Eukaryota</taxon>
        <taxon>Metazoa</taxon>
        <taxon>Chordata</taxon>
        <taxon>Craniata</taxon>
        <taxon>Vertebrata</taxon>
        <taxon>Euteleostomi</taxon>
        <taxon>Actinopterygii</taxon>
        <taxon>Neopterygii</taxon>
        <taxon>Teleostei</taxon>
        <taxon>Ostariophysi</taxon>
        <taxon>Cypriniformes</taxon>
        <taxon>Cyprinidae</taxon>
        <taxon>Labeoninae</taxon>
        <taxon>Labeonini</taxon>
        <taxon>Cirrhinus</taxon>
    </lineage>
</organism>
<reference evidence="5 6" key="1">
    <citation type="submission" date="2023-09" db="EMBL/GenBank/DDBJ databases">
        <authorList>
            <person name="Wang M."/>
        </authorList>
    </citation>
    <scope>NUCLEOTIDE SEQUENCE [LARGE SCALE GENOMIC DNA]</scope>
    <source>
        <strain evidence="5">GT-2023</strain>
        <tissue evidence="5">Liver</tissue>
    </source>
</reference>
<feature type="compositionally biased region" description="Polar residues" evidence="3">
    <location>
        <begin position="203"/>
        <end position="220"/>
    </location>
</feature>
<dbReference type="InterPro" id="IPR013320">
    <property type="entry name" value="ConA-like_dom_sf"/>
</dbReference>
<feature type="region of interest" description="Disordered" evidence="3">
    <location>
        <begin position="201"/>
        <end position="263"/>
    </location>
</feature>
<comment type="caution">
    <text evidence="5">The sequence shown here is derived from an EMBL/GenBank/DDBJ whole genome shotgun (WGS) entry which is preliminary data.</text>
</comment>
<dbReference type="InterPro" id="IPR048287">
    <property type="entry name" value="TSPN-like_N"/>
</dbReference>
<feature type="compositionally biased region" description="Basic and acidic residues" evidence="3">
    <location>
        <begin position="234"/>
        <end position="247"/>
    </location>
</feature>
<dbReference type="Proteomes" id="UP001558613">
    <property type="component" value="Unassembled WGS sequence"/>
</dbReference>
<keyword evidence="1" id="KW-0732">Signal</keyword>
<keyword evidence="6" id="KW-1185">Reference proteome</keyword>
<evidence type="ECO:0000259" key="4">
    <source>
        <dbReference type="SMART" id="SM00210"/>
    </source>
</evidence>
<accession>A0ABR3NER3</accession>
<gene>
    <name evidence="5" type="ORF">QQF64_028027</name>
</gene>
<feature type="domain" description="Thrombospondin-like N-terminal" evidence="4">
    <location>
        <begin position="36"/>
        <end position="210"/>
    </location>
</feature>
<evidence type="ECO:0000313" key="6">
    <source>
        <dbReference type="Proteomes" id="UP001558613"/>
    </source>
</evidence>
<evidence type="ECO:0000256" key="1">
    <source>
        <dbReference type="ARBA" id="ARBA00022729"/>
    </source>
</evidence>
<evidence type="ECO:0000313" key="5">
    <source>
        <dbReference type="EMBL" id="KAL1275213.1"/>
    </source>
</evidence>
<proteinExistence type="predicted"/>
<dbReference type="SMART" id="SM00210">
    <property type="entry name" value="TSPN"/>
    <property type="match status" value="1"/>
</dbReference>
<evidence type="ECO:0000256" key="2">
    <source>
        <dbReference type="ARBA" id="ARBA00022737"/>
    </source>
</evidence>
<dbReference type="EMBL" id="JAYMGO010000005">
    <property type="protein sequence ID" value="KAL1275213.1"/>
    <property type="molecule type" value="Genomic_DNA"/>
</dbReference>
<dbReference type="Gene3D" id="2.60.120.200">
    <property type="match status" value="1"/>
</dbReference>
<keyword evidence="2" id="KW-0677">Repeat</keyword>
<dbReference type="SUPFAM" id="SSF49899">
    <property type="entry name" value="Concanavalin A-like lectins/glucanases"/>
    <property type="match status" value="1"/>
</dbReference>
<protein>
    <recommendedName>
        <fullName evidence="4">Thrombospondin-like N-terminal domain-containing protein</fullName>
    </recommendedName>
</protein>
<sequence>MLFRDGKLINGLLSPPLVSSGGSEGFNTHLNLFTERVDLLEQLSGLIPTSRNVSLYENDQGCPVLDIGLYSTLTMSTQDAFGSSFADEFSVLFQLRSSQEEDRSVLTLLNFYNHILLQIRIGPHSITFITTQQRDYEFSVSGLSDSQWHRISVGVAFEWLAVYVDCVLLEKVSWMYPYMGITTDGLLMVGGILEGFETPFESPLSSSAGPTADRPSSSNTDKTDRTHSVPALRPEPRESRGSRKGSDADTVSNGETKPVCKCGENEPQLENGDELLQSCCRIFLHGEADDELSSREPSAVTQRSCAETLGPCLIKNPVWESESLLLYSRNGSKACKSPGSSLDTYIALHFK</sequence>
<evidence type="ECO:0000256" key="3">
    <source>
        <dbReference type="SAM" id="MobiDB-lite"/>
    </source>
</evidence>
<name>A0ABR3NER3_9TELE</name>